<evidence type="ECO:0000313" key="3">
    <source>
        <dbReference type="Proteomes" id="UP000053048"/>
    </source>
</evidence>
<keyword evidence="1" id="KW-0732">Signal</keyword>
<dbReference type="EMBL" id="LKEJ01000148">
    <property type="protein sequence ID" value="KTB59543.1"/>
    <property type="molecule type" value="Genomic_DNA"/>
</dbReference>
<name>A0A0W0HFM1_PSEVI</name>
<organism evidence="2 3">
    <name type="scientific">Pseudomonas viridiflava ICMP 13104</name>
    <dbReference type="NCBI Taxonomy" id="1198305"/>
    <lineage>
        <taxon>Bacteria</taxon>
        <taxon>Pseudomonadati</taxon>
        <taxon>Pseudomonadota</taxon>
        <taxon>Gammaproteobacteria</taxon>
        <taxon>Pseudomonadales</taxon>
        <taxon>Pseudomonadaceae</taxon>
        <taxon>Pseudomonas</taxon>
    </lineage>
</organism>
<keyword evidence="3" id="KW-1185">Reference proteome</keyword>
<sequence length="77" mass="7933">MKALVVTAVAVISLQGMAYAAASKPSAPVAKGQYGLVQDAGKTISKDSKSAPMQVAIRIPNHTNFNDPCRSDPTSCG</sequence>
<proteinExistence type="predicted"/>
<comment type="caution">
    <text evidence="2">The sequence shown here is derived from an EMBL/GenBank/DDBJ whole genome shotgun (WGS) entry which is preliminary data.</text>
</comment>
<evidence type="ECO:0000313" key="2">
    <source>
        <dbReference type="EMBL" id="KTB59543.1"/>
    </source>
</evidence>
<protein>
    <submittedName>
        <fullName evidence="2">Uncharacterized protein</fullName>
    </submittedName>
</protein>
<reference evidence="2 3" key="1">
    <citation type="submission" date="2015-09" db="EMBL/GenBank/DDBJ databases">
        <title>Genome sequence of ICMP 13104.</title>
        <authorList>
            <person name="Visnovsky S."/>
            <person name="Lu A."/>
            <person name="Panda P."/>
            <person name="Pitman A."/>
        </authorList>
    </citation>
    <scope>NUCLEOTIDE SEQUENCE [LARGE SCALE GENOMIC DNA]</scope>
    <source>
        <strain evidence="2 3">ICMP 13104</strain>
    </source>
</reference>
<feature type="signal peptide" evidence="1">
    <location>
        <begin position="1"/>
        <end position="20"/>
    </location>
</feature>
<dbReference type="Proteomes" id="UP000053048">
    <property type="component" value="Unassembled WGS sequence"/>
</dbReference>
<evidence type="ECO:0000256" key="1">
    <source>
        <dbReference type="SAM" id="SignalP"/>
    </source>
</evidence>
<gene>
    <name evidence="2" type="ORF">AO067_19695</name>
</gene>
<dbReference type="AlphaFoldDB" id="A0A0W0HFM1"/>
<accession>A0A0W0HFM1</accession>
<feature type="chain" id="PRO_5006903204" evidence="1">
    <location>
        <begin position="21"/>
        <end position="77"/>
    </location>
</feature>